<protein>
    <submittedName>
        <fullName evidence="2">Venom protein family 2 protein 3</fullName>
    </submittedName>
</protein>
<dbReference type="SMR" id="A0A2K8JL20"/>
<accession>A0A2K8JL20</accession>
<keyword evidence="1" id="KW-1133">Transmembrane helix</keyword>
<evidence type="ECO:0000313" key="2">
    <source>
        <dbReference type="EMBL" id="ATU82402.1"/>
    </source>
</evidence>
<name>A0A2K8JL20_9HEMI</name>
<keyword evidence="1" id="KW-0812">Transmembrane</keyword>
<organism evidence="2">
    <name type="scientific">Lethocerus distinctifemur</name>
    <dbReference type="NCBI Taxonomy" id="280095"/>
    <lineage>
        <taxon>Eukaryota</taxon>
        <taxon>Metazoa</taxon>
        <taxon>Ecdysozoa</taxon>
        <taxon>Arthropoda</taxon>
        <taxon>Hexapoda</taxon>
        <taxon>Insecta</taxon>
        <taxon>Pterygota</taxon>
        <taxon>Neoptera</taxon>
        <taxon>Paraneoptera</taxon>
        <taxon>Hemiptera</taxon>
        <taxon>Heteroptera</taxon>
        <taxon>Panheteroptera</taxon>
        <taxon>Nepomorpha</taxon>
        <taxon>Belostomatidae</taxon>
        <taxon>Lethocerinae</taxon>
        <taxon>Lethocerus</taxon>
    </lineage>
</organism>
<keyword evidence="1" id="KW-0472">Membrane</keyword>
<sequence length="325" mass="35649">MGYQKAKTWFLCYLMMSGMVFSMAAEEQIITPSEAEQLTRESLKEYEAEIQDLIDLAPEEPNNDLDDPEKPRLFFLFALLPKLALMLVHVLVKAVPIIVKAVAVVKVKAMAVAATVAAAAKAKAAAVAAATAAKFATPAAIKATVVAGVKTAAKFVAEELVVEGIQMGIETAIDAVKQKSEETPVVDEDKPGVVSNDIFDYYDNDDVCNCTKPTFCSCCVTPKGYSKACLDIRPSSNLWDNDCILKISAFYGGKNIITRRMPVKKPKQKCVEMSAPFDATKMCIAVHGRTMVGNRIIQCLSLHFNQRGVVRCLVQNRKNKLWFRT</sequence>
<dbReference type="AlphaFoldDB" id="A0A2K8JL20"/>
<proteinExistence type="evidence at transcript level"/>
<feature type="transmembrane region" description="Helical" evidence="1">
    <location>
        <begin position="7"/>
        <end position="25"/>
    </location>
</feature>
<reference evidence="2" key="1">
    <citation type="journal article" date="2018" name="Cell. Mol. Life Sci.">
        <title>Giant fish-killing water bug reveals ancient and dynamic venom evolution in Heteroptera.</title>
        <authorList>
            <person name="Walker A.A."/>
            <person name="Hernandez-Vargas M.J."/>
            <person name="Corzo G."/>
            <person name="Fry B.G."/>
            <person name="King G.F."/>
        </authorList>
    </citation>
    <scope>NUCLEOTIDE SEQUENCE</scope>
</reference>
<evidence type="ECO:0000256" key="1">
    <source>
        <dbReference type="SAM" id="Phobius"/>
    </source>
</evidence>
<dbReference type="EMBL" id="MF683261">
    <property type="protein sequence ID" value="ATU82402.1"/>
    <property type="molecule type" value="mRNA"/>
</dbReference>